<dbReference type="AlphaFoldDB" id="A0A371G0M0"/>
<dbReference type="Proteomes" id="UP000257109">
    <property type="component" value="Unassembled WGS sequence"/>
</dbReference>
<comment type="caution">
    <text evidence="1">The sequence shown here is derived from an EMBL/GenBank/DDBJ whole genome shotgun (WGS) entry which is preliminary data.</text>
</comment>
<proteinExistence type="predicted"/>
<name>A0A371G0M0_MUCPR</name>
<reference evidence="1" key="1">
    <citation type="submission" date="2018-05" db="EMBL/GenBank/DDBJ databases">
        <title>Draft genome of Mucuna pruriens seed.</title>
        <authorList>
            <person name="Nnadi N.E."/>
            <person name="Vos R."/>
            <person name="Hasami M.H."/>
            <person name="Devisetty U.K."/>
            <person name="Aguiy J.C."/>
        </authorList>
    </citation>
    <scope>NUCLEOTIDE SEQUENCE [LARGE SCALE GENOMIC DNA]</scope>
    <source>
        <strain evidence="1">JCA_2017</strain>
    </source>
</reference>
<sequence>MLILQAPNWELPFKLMCNAFNPTLGAILGQRVGKQSHGPKMSVFGIIWCLRIKENLDGLGPSRVPAQAELILADSTVHSQLGVVSCTIHVGNPAQCHCSSEPTQLPCHSREAYNTSYARRRSWTERPKVVRGDHLTCHRTLVDLILSALANRGEPSPANHGDHLGRWTHRIHTFSDPMYDLDPEIEINLHRVRKARNIVMENNNDRTLKELATPDMVYQPWCIQYPQLEPA</sequence>
<accession>A0A371G0M0</accession>
<organism evidence="1 2">
    <name type="scientific">Mucuna pruriens</name>
    <name type="common">Velvet bean</name>
    <name type="synonym">Dolichos pruriens</name>
    <dbReference type="NCBI Taxonomy" id="157652"/>
    <lineage>
        <taxon>Eukaryota</taxon>
        <taxon>Viridiplantae</taxon>
        <taxon>Streptophyta</taxon>
        <taxon>Embryophyta</taxon>
        <taxon>Tracheophyta</taxon>
        <taxon>Spermatophyta</taxon>
        <taxon>Magnoliopsida</taxon>
        <taxon>eudicotyledons</taxon>
        <taxon>Gunneridae</taxon>
        <taxon>Pentapetalae</taxon>
        <taxon>rosids</taxon>
        <taxon>fabids</taxon>
        <taxon>Fabales</taxon>
        <taxon>Fabaceae</taxon>
        <taxon>Papilionoideae</taxon>
        <taxon>50 kb inversion clade</taxon>
        <taxon>NPAAA clade</taxon>
        <taxon>indigoferoid/millettioid clade</taxon>
        <taxon>Phaseoleae</taxon>
        <taxon>Mucuna</taxon>
    </lineage>
</organism>
<dbReference type="EMBL" id="QJKJ01007163">
    <property type="protein sequence ID" value="RDX84060.1"/>
    <property type="molecule type" value="Genomic_DNA"/>
</dbReference>
<evidence type="ECO:0000313" key="1">
    <source>
        <dbReference type="EMBL" id="RDX84060.1"/>
    </source>
</evidence>
<keyword evidence="2" id="KW-1185">Reference proteome</keyword>
<feature type="non-terminal residue" evidence="1">
    <location>
        <position position="1"/>
    </location>
</feature>
<gene>
    <name evidence="1" type="ORF">CR513_34943</name>
</gene>
<evidence type="ECO:0000313" key="2">
    <source>
        <dbReference type="Proteomes" id="UP000257109"/>
    </source>
</evidence>
<protein>
    <submittedName>
        <fullName evidence="1">Uncharacterized protein</fullName>
    </submittedName>
</protein>